<dbReference type="AlphaFoldDB" id="A0A9W3K3S5"/>
<evidence type="ECO:0000313" key="1">
    <source>
        <dbReference type="EMBL" id="AFQ50442.1"/>
    </source>
</evidence>
<accession>A0A9W3K3S5</accession>
<gene>
    <name evidence="1" type="ORF">GEM_4052</name>
</gene>
<protein>
    <submittedName>
        <fullName evidence="1">Uncharacterized protein</fullName>
    </submittedName>
</protein>
<evidence type="ECO:0000313" key="2">
    <source>
        <dbReference type="Proteomes" id="UP000032866"/>
    </source>
</evidence>
<dbReference type="Proteomes" id="UP000032866">
    <property type="component" value="Chromosome 2"/>
</dbReference>
<organism evidence="1 2">
    <name type="scientific">Burkholderia cepacia GG4</name>
    <dbReference type="NCBI Taxonomy" id="1009846"/>
    <lineage>
        <taxon>Bacteria</taxon>
        <taxon>Pseudomonadati</taxon>
        <taxon>Pseudomonadota</taxon>
        <taxon>Betaproteobacteria</taxon>
        <taxon>Burkholderiales</taxon>
        <taxon>Burkholderiaceae</taxon>
        <taxon>Burkholderia</taxon>
        <taxon>Burkholderia cepacia complex</taxon>
    </lineage>
</organism>
<reference evidence="1 2" key="1">
    <citation type="journal article" date="2012" name="J. Bacteriol.">
        <title>Complete Genome Sequence of Burkholderia sp. Strain GG4, a Betaproteobacterium That Reduces 3-Oxo-N-Acylhomoserine Lactones and Produces Different N-Acylhomoserine Lactones.</title>
        <authorList>
            <person name="Hong K.W."/>
            <person name="Koh C.L."/>
            <person name="Sam C.K."/>
            <person name="Yin W.F."/>
            <person name="Chan K.G."/>
        </authorList>
    </citation>
    <scope>NUCLEOTIDE SEQUENCE [LARGE SCALE GENOMIC DNA]</scope>
    <source>
        <strain evidence="1 2">GG4</strain>
    </source>
</reference>
<name>A0A9W3K3S5_BURCE</name>
<proteinExistence type="predicted"/>
<sequence length="188" mass="20605">MTAVLVEYLDDVEPLTFEDVAIQCRIDDDGEREYVQRIVIPGARQAAERKSGAAIRKARYVERLAGFPTGEFSLSVGQVVGVDSIEARDSTGVASTLDPSVYEVVQLGRETLCAPLGAAHWPNAHAVTITYQAGIDVDKHPSVRSWMLLAAAWAYDHRELFTDGQSIVQMPDGYADLLLDSITVPPRF</sequence>
<dbReference type="EMBL" id="CP003775">
    <property type="protein sequence ID" value="AFQ50442.1"/>
    <property type="molecule type" value="Genomic_DNA"/>
</dbReference>
<dbReference type="RefSeq" id="WP_014899212.1">
    <property type="nucleotide sequence ID" value="NC_018514.1"/>
</dbReference>
<dbReference type="KEGG" id="bct:GEM_4052"/>
<dbReference type="Gene3D" id="1.10.3230.30">
    <property type="entry name" value="Phage gp6-like head-tail connector protein"/>
    <property type="match status" value="1"/>
</dbReference>